<gene>
    <name evidence="9" type="ORF">VM1G_09157</name>
</gene>
<keyword evidence="10" id="KW-1185">Reference proteome</keyword>
<keyword evidence="6 8" id="KW-0472">Membrane</keyword>
<feature type="compositionally biased region" description="Polar residues" evidence="7">
    <location>
        <begin position="217"/>
        <end position="232"/>
    </location>
</feature>
<proteinExistence type="predicted"/>
<organism evidence="9 10">
    <name type="scientific">Cytospora mali</name>
    <name type="common">Apple Valsa canker fungus</name>
    <name type="synonym">Valsa mali</name>
    <dbReference type="NCBI Taxonomy" id="578113"/>
    <lineage>
        <taxon>Eukaryota</taxon>
        <taxon>Fungi</taxon>
        <taxon>Dikarya</taxon>
        <taxon>Ascomycota</taxon>
        <taxon>Pezizomycotina</taxon>
        <taxon>Sordariomycetes</taxon>
        <taxon>Sordariomycetidae</taxon>
        <taxon>Diaporthales</taxon>
        <taxon>Cytosporaceae</taxon>
        <taxon>Cytospora</taxon>
    </lineage>
</organism>
<comment type="subcellular location">
    <subcellularLocation>
        <location evidence="1">Membrane</location>
        <topology evidence="1">Multi-pass membrane protein</topology>
    </subcellularLocation>
</comment>
<feature type="transmembrane region" description="Helical" evidence="8">
    <location>
        <begin position="471"/>
        <end position="491"/>
    </location>
</feature>
<dbReference type="OrthoDB" id="9999863at2759"/>
<dbReference type="AlphaFoldDB" id="A0A194WBC4"/>
<accession>A0A194WBC4</accession>
<feature type="compositionally biased region" description="Polar residues" evidence="7">
    <location>
        <begin position="561"/>
        <end position="580"/>
    </location>
</feature>
<dbReference type="Pfam" id="PF02386">
    <property type="entry name" value="TrkH"/>
    <property type="match status" value="1"/>
</dbReference>
<dbReference type="GO" id="GO:0140107">
    <property type="term" value="F:high-affinity potassium ion transmembrane transporter activity"/>
    <property type="evidence" value="ECO:0007669"/>
    <property type="project" value="TreeGrafter"/>
</dbReference>
<keyword evidence="4 8" id="KW-1133">Transmembrane helix</keyword>
<dbReference type="PANTHER" id="PTHR31064">
    <property type="entry name" value="POTASSIUM TRANSPORT PROTEIN DDB_G0292412-RELATED"/>
    <property type="match status" value="1"/>
</dbReference>
<feature type="transmembrane region" description="Helical" evidence="8">
    <location>
        <begin position="41"/>
        <end position="58"/>
    </location>
</feature>
<keyword evidence="2" id="KW-0813">Transport</keyword>
<feature type="transmembrane region" description="Helical" evidence="8">
    <location>
        <begin position="293"/>
        <end position="317"/>
    </location>
</feature>
<evidence type="ECO:0000256" key="7">
    <source>
        <dbReference type="SAM" id="MobiDB-lite"/>
    </source>
</evidence>
<dbReference type="PANTHER" id="PTHR31064:SF37">
    <property type="entry name" value="TRANSPORTER, PUTATIVE (EUROFUNG)-RELATED"/>
    <property type="match status" value="1"/>
</dbReference>
<dbReference type="GO" id="GO:0030007">
    <property type="term" value="P:intracellular potassium ion homeostasis"/>
    <property type="evidence" value="ECO:0007669"/>
    <property type="project" value="TreeGrafter"/>
</dbReference>
<name>A0A194WBC4_CYTMA</name>
<evidence type="ECO:0000256" key="2">
    <source>
        <dbReference type="ARBA" id="ARBA00022448"/>
    </source>
</evidence>
<evidence type="ECO:0000256" key="1">
    <source>
        <dbReference type="ARBA" id="ARBA00004141"/>
    </source>
</evidence>
<dbReference type="InterPro" id="IPR051143">
    <property type="entry name" value="TrkH_K-transport"/>
</dbReference>
<evidence type="ECO:0000313" key="9">
    <source>
        <dbReference type="EMBL" id="KUI73721.1"/>
    </source>
</evidence>
<feature type="region of interest" description="Disordered" evidence="7">
    <location>
        <begin position="187"/>
        <end position="248"/>
    </location>
</feature>
<sequence length="781" mass="86307">MKCRPWEAFLTKHPTIADGMANTWAAIRPYLPPVNFITMHYAYFILLGLIFAVMFWGSSSPTESVSFCDSLFLVVSAFTGSGLNPINLSQLTTGQQVILTIMMILGSPVLISLFTIWFRTHIFEKRFEDIVAMERGRKMKATGTVVSMAGAMFGLPVMSSFRATKRRDTDGSRRHWQRAEADAFELSNPVGASRGRDRELSREPEHLNPIQEGQKLENVTSTSGRQLSPVSHTTRRRPATRDSGRSGGNVEGFDFRTFVKANKKSIGRNGQFFDLTEEQREYLGGVEYRALKVLFVIVGVYFVLWQLLGAIALGAWISVHGTSVSAVNSQNPWWSGVFLAISSFNSAGMTLLDAGIAAFEDDAFVLAIVTILALAGSSIFPAFLRATVFFCSYVLKIMVDEDDYVVWKEAFDFILKYPRRLYMMMFPAKANWIFVAIFSVFSVLGWVLLLVLSIGNSILDGFSVGKQIGIGLFQSLTISAPGFAVVSVSSLYFDVQVFWVIVMYISAYPEIIVMRNSNVYEERSLGIYADDDSDSESSDSSDSDSALNKPTIPLHGPLLSTPPTNGTHGAPRTSVSGRSQAETVFSATSIRSIRKLATVGRRGTAFVGKQIQKRMNNFQGVGVAAKPRLKRATEIRFDNPAPALAQEGQVSLVSQHLRGQLSHDIWFIALALFIITLIETSHSIEDPTSYSVFNFLFEIVSGYTNIGLSVGVSGQSYSFCGGWYTGSKLIMVLMMLRGRHRGLPVALDHAVKLPGWDNAAKQEEDAEIRRSLGRSRVSLEV</sequence>
<evidence type="ECO:0000256" key="5">
    <source>
        <dbReference type="ARBA" id="ARBA00023065"/>
    </source>
</evidence>
<evidence type="ECO:0000313" key="10">
    <source>
        <dbReference type="Proteomes" id="UP000078559"/>
    </source>
</evidence>
<feature type="transmembrane region" description="Helical" evidence="8">
    <location>
        <begin position="665"/>
        <end position="684"/>
    </location>
</feature>
<feature type="transmembrane region" description="Helical" evidence="8">
    <location>
        <begin position="333"/>
        <end position="352"/>
    </location>
</feature>
<reference evidence="9" key="1">
    <citation type="submission" date="2014-12" db="EMBL/GenBank/DDBJ databases">
        <title>Genome Sequence of Valsa Canker Pathogens Uncovers a Specific Adaption of Colonization on Woody Bark.</title>
        <authorList>
            <person name="Yin Z."/>
            <person name="Liu H."/>
            <person name="Gao X."/>
            <person name="Li Z."/>
            <person name="Song N."/>
            <person name="Ke X."/>
            <person name="Dai Q."/>
            <person name="Wu Y."/>
            <person name="Sun Y."/>
            <person name="Xu J.-R."/>
            <person name="Kang Z.K."/>
            <person name="Wang L."/>
            <person name="Huang L."/>
        </authorList>
    </citation>
    <scope>NUCLEOTIDE SEQUENCE [LARGE SCALE GENOMIC DNA]</scope>
    <source>
        <strain evidence="9">03-8</strain>
    </source>
</reference>
<feature type="transmembrane region" description="Helical" evidence="8">
    <location>
        <begin position="364"/>
        <end position="384"/>
    </location>
</feature>
<keyword evidence="3 8" id="KW-0812">Transmembrane</keyword>
<feature type="region of interest" description="Disordered" evidence="7">
    <location>
        <begin position="530"/>
        <end position="580"/>
    </location>
</feature>
<dbReference type="EMBL" id="CM003108">
    <property type="protein sequence ID" value="KUI73721.1"/>
    <property type="molecule type" value="Genomic_DNA"/>
</dbReference>
<evidence type="ECO:0000256" key="4">
    <source>
        <dbReference type="ARBA" id="ARBA00022989"/>
    </source>
</evidence>
<dbReference type="InterPro" id="IPR003445">
    <property type="entry name" value="Cat_transpt"/>
</dbReference>
<feature type="compositionally biased region" description="Basic and acidic residues" evidence="7">
    <location>
        <begin position="194"/>
        <end position="206"/>
    </location>
</feature>
<dbReference type="Proteomes" id="UP000078559">
    <property type="component" value="Chromosome 11"/>
</dbReference>
<feature type="transmembrane region" description="Helical" evidence="8">
    <location>
        <begin position="97"/>
        <end position="119"/>
    </location>
</feature>
<feature type="compositionally biased region" description="Acidic residues" evidence="7">
    <location>
        <begin position="530"/>
        <end position="542"/>
    </location>
</feature>
<evidence type="ECO:0000256" key="8">
    <source>
        <dbReference type="SAM" id="Phobius"/>
    </source>
</evidence>
<feature type="transmembrane region" description="Helical" evidence="8">
    <location>
        <begin position="432"/>
        <end position="459"/>
    </location>
</feature>
<dbReference type="GO" id="GO:0005886">
    <property type="term" value="C:plasma membrane"/>
    <property type="evidence" value="ECO:0007669"/>
    <property type="project" value="TreeGrafter"/>
</dbReference>
<protein>
    <submittedName>
        <fullName evidence="9">High-affinity potassium transport protein</fullName>
    </submittedName>
</protein>
<keyword evidence="5" id="KW-0406">Ion transport</keyword>
<evidence type="ECO:0000256" key="6">
    <source>
        <dbReference type="ARBA" id="ARBA00023136"/>
    </source>
</evidence>
<feature type="transmembrane region" description="Helical" evidence="8">
    <location>
        <begin position="497"/>
        <end position="514"/>
    </location>
</feature>
<evidence type="ECO:0000256" key="3">
    <source>
        <dbReference type="ARBA" id="ARBA00022692"/>
    </source>
</evidence>
<feature type="transmembrane region" description="Helical" evidence="8">
    <location>
        <begin position="64"/>
        <end position="85"/>
    </location>
</feature>
<dbReference type="GO" id="GO:1990573">
    <property type="term" value="P:potassium ion import across plasma membrane"/>
    <property type="evidence" value="ECO:0007669"/>
    <property type="project" value="TreeGrafter"/>
</dbReference>
<feature type="transmembrane region" description="Helical" evidence="8">
    <location>
        <begin position="139"/>
        <end position="158"/>
    </location>
</feature>